<comment type="caution">
    <text evidence="1">The sequence shown here is derived from an EMBL/GenBank/DDBJ whole genome shotgun (WGS) entry which is preliminary data.</text>
</comment>
<evidence type="ECO:0000313" key="1">
    <source>
        <dbReference type="EMBL" id="RCN39702.1"/>
    </source>
</evidence>
<dbReference type="Proteomes" id="UP000252519">
    <property type="component" value="Unassembled WGS sequence"/>
</dbReference>
<dbReference type="AlphaFoldDB" id="A0A368G5S0"/>
<name>A0A368G5S0_ANCCA</name>
<protein>
    <submittedName>
        <fullName evidence="1">Uncharacterized protein</fullName>
    </submittedName>
</protein>
<evidence type="ECO:0000313" key="2">
    <source>
        <dbReference type="Proteomes" id="UP000252519"/>
    </source>
</evidence>
<sequence length="115" mass="12971">MHGARRYTVTTATVICHRYVLPVLRLQIWCPPLGRNVVKHGCVQPEQCPSTIQPLIQLAKHTQLETLHDAFLLRTTSIIFLMESLGLLVWRVKDNTGGHTFTNAGYCYVTSFSSC</sequence>
<organism evidence="1 2">
    <name type="scientific">Ancylostoma caninum</name>
    <name type="common">Dog hookworm</name>
    <dbReference type="NCBI Taxonomy" id="29170"/>
    <lineage>
        <taxon>Eukaryota</taxon>
        <taxon>Metazoa</taxon>
        <taxon>Ecdysozoa</taxon>
        <taxon>Nematoda</taxon>
        <taxon>Chromadorea</taxon>
        <taxon>Rhabditida</taxon>
        <taxon>Rhabditina</taxon>
        <taxon>Rhabditomorpha</taxon>
        <taxon>Strongyloidea</taxon>
        <taxon>Ancylostomatidae</taxon>
        <taxon>Ancylostomatinae</taxon>
        <taxon>Ancylostoma</taxon>
    </lineage>
</organism>
<proteinExistence type="predicted"/>
<keyword evidence="2" id="KW-1185">Reference proteome</keyword>
<reference evidence="1 2" key="1">
    <citation type="submission" date="2014-10" db="EMBL/GenBank/DDBJ databases">
        <title>Draft genome of the hookworm Ancylostoma caninum.</title>
        <authorList>
            <person name="Mitreva M."/>
        </authorList>
    </citation>
    <scope>NUCLEOTIDE SEQUENCE [LARGE SCALE GENOMIC DNA]</scope>
    <source>
        <strain evidence="1 2">Baltimore</strain>
    </source>
</reference>
<gene>
    <name evidence="1" type="ORF">ANCCAN_14362</name>
</gene>
<accession>A0A368G5S0</accession>
<dbReference type="EMBL" id="JOJR01000324">
    <property type="protein sequence ID" value="RCN39702.1"/>
    <property type="molecule type" value="Genomic_DNA"/>
</dbReference>